<feature type="transmembrane region" description="Helical" evidence="2">
    <location>
        <begin position="21"/>
        <end position="40"/>
    </location>
</feature>
<dbReference type="RefSeq" id="WP_380703605.1">
    <property type="nucleotide sequence ID" value="NZ_JBHSAP010000009.1"/>
</dbReference>
<evidence type="ECO:0000313" key="4">
    <source>
        <dbReference type="Proteomes" id="UP001595843"/>
    </source>
</evidence>
<evidence type="ECO:0000313" key="3">
    <source>
        <dbReference type="EMBL" id="MFC4076556.1"/>
    </source>
</evidence>
<dbReference type="EMBL" id="JBHSAP010000009">
    <property type="protein sequence ID" value="MFC4076556.1"/>
    <property type="molecule type" value="Genomic_DNA"/>
</dbReference>
<dbReference type="Proteomes" id="UP001595843">
    <property type="component" value="Unassembled WGS sequence"/>
</dbReference>
<evidence type="ECO:0000256" key="2">
    <source>
        <dbReference type="SAM" id="Phobius"/>
    </source>
</evidence>
<keyword evidence="2" id="KW-1133">Transmembrane helix</keyword>
<proteinExistence type="predicted"/>
<keyword evidence="2" id="KW-0812">Transmembrane</keyword>
<gene>
    <name evidence="3" type="ORF">ACFOUO_06990</name>
</gene>
<feature type="region of interest" description="Disordered" evidence="1">
    <location>
        <begin position="246"/>
        <end position="271"/>
    </location>
</feature>
<keyword evidence="4" id="KW-1185">Reference proteome</keyword>
<comment type="caution">
    <text evidence="3">The sequence shown here is derived from an EMBL/GenBank/DDBJ whole genome shotgun (WGS) entry which is preliminary data.</text>
</comment>
<accession>A0ABV8JH41</accession>
<sequence length="457" mass="51194">MKYDRWFHRLRHTLSSKKGSSTLEYVIILAAGALLAMILYSTLSGSSVQKEIENKIMQALNGNLTATQGAENPPPKEKAEEPPTTTHSQQPSHEDEDPGFFEGLWNSGKEGLDATGQWFTDIYEKDIKGIWNEPGDYLRETIGWESIKNSWNKAWEDPGQYFSDSWDNTVEGWNQFWDDPLENSAKLVFDWDQFGESWSGKDENGNQIPILNRIWGMAESLPTPAKAVKIVSIADGIFVHDGCAKTKKGSGKCPNGNNAKKDDEDSAQQEEARDIIAKAENEDQLVNDLIDQDIDQSNLYQSLSERYDEKTAKAIAQNIEKGNAFNKKMASNYPNNEVYIESSSKSGKVRLDSYNPKTGEIVSRKYTQLAKIQPQTAKQYINELKNKYPAGAKIADVPTQRKGSGHQNADLAGGVLTRSGQMILEVPAQKEKVPKEILDYAKSRNILIRDENGKVLH</sequence>
<keyword evidence="2" id="KW-0472">Membrane</keyword>
<dbReference type="Pfam" id="PF14029">
    <property type="entry name" value="DUF4244"/>
    <property type="match status" value="1"/>
</dbReference>
<feature type="region of interest" description="Disordered" evidence="1">
    <location>
        <begin position="65"/>
        <end position="100"/>
    </location>
</feature>
<dbReference type="InterPro" id="IPR025338">
    <property type="entry name" value="DUF4244"/>
</dbReference>
<protein>
    <submittedName>
        <fullName evidence="3">DUF4244 domain-containing protein</fullName>
    </submittedName>
</protein>
<organism evidence="3 4">
    <name type="scientific">Salinithrix halophila</name>
    <dbReference type="NCBI Taxonomy" id="1485204"/>
    <lineage>
        <taxon>Bacteria</taxon>
        <taxon>Bacillati</taxon>
        <taxon>Bacillota</taxon>
        <taxon>Bacilli</taxon>
        <taxon>Bacillales</taxon>
        <taxon>Thermoactinomycetaceae</taxon>
        <taxon>Salinithrix</taxon>
    </lineage>
</organism>
<name>A0ABV8JH41_9BACL</name>
<evidence type="ECO:0000256" key="1">
    <source>
        <dbReference type="SAM" id="MobiDB-lite"/>
    </source>
</evidence>
<reference evidence="4" key="1">
    <citation type="journal article" date="2019" name="Int. J. Syst. Evol. Microbiol.">
        <title>The Global Catalogue of Microorganisms (GCM) 10K type strain sequencing project: providing services to taxonomists for standard genome sequencing and annotation.</title>
        <authorList>
            <consortium name="The Broad Institute Genomics Platform"/>
            <consortium name="The Broad Institute Genome Sequencing Center for Infectious Disease"/>
            <person name="Wu L."/>
            <person name="Ma J."/>
        </authorList>
    </citation>
    <scope>NUCLEOTIDE SEQUENCE [LARGE SCALE GENOMIC DNA]</scope>
    <source>
        <strain evidence="4">IBRC-M 10813</strain>
    </source>
</reference>